<dbReference type="Gene3D" id="1.10.10.10">
    <property type="entry name" value="Winged helix-like DNA-binding domain superfamily/Winged helix DNA-binding domain"/>
    <property type="match status" value="1"/>
</dbReference>
<keyword evidence="3" id="KW-0238">DNA-binding</keyword>
<reference evidence="8" key="1">
    <citation type="submission" date="2016-10" db="EMBL/GenBank/DDBJ databases">
        <authorList>
            <person name="Varghese N."/>
            <person name="Submissions S."/>
        </authorList>
    </citation>
    <scope>NUCLEOTIDE SEQUENCE [LARGE SCALE GENOMIC DNA]</scope>
    <source>
        <strain evidence="8">DSM 23920</strain>
    </source>
</reference>
<dbReference type="EMBL" id="FNRL01000004">
    <property type="protein sequence ID" value="SEA22353.1"/>
    <property type="molecule type" value="Genomic_DNA"/>
</dbReference>
<keyword evidence="2" id="KW-0805">Transcription regulation</keyword>
<evidence type="ECO:0000313" key="8">
    <source>
        <dbReference type="Proteomes" id="UP000199656"/>
    </source>
</evidence>
<organism evidence="7 8">
    <name type="scientific">Chitinophaga terrae</name>
    <name type="common">ex Kim and Jung 2007</name>
    <dbReference type="NCBI Taxonomy" id="408074"/>
    <lineage>
        <taxon>Bacteria</taxon>
        <taxon>Pseudomonadati</taxon>
        <taxon>Bacteroidota</taxon>
        <taxon>Chitinophagia</taxon>
        <taxon>Chitinophagales</taxon>
        <taxon>Chitinophagaceae</taxon>
        <taxon>Chitinophaga</taxon>
    </lineage>
</organism>
<protein>
    <submittedName>
        <fullName evidence="7">Transcriptional regulator, MarR family with acetyltransferase activity</fullName>
    </submittedName>
</protein>
<evidence type="ECO:0000256" key="2">
    <source>
        <dbReference type="ARBA" id="ARBA00023015"/>
    </source>
</evidence>
<accession>A0A1H3ZEY6</accession>
<dbReference type="Pfam" id="PF12802">
    <property type="entry name" value="MarR_2"/>
    <property type="match status" value="1"/>
</dbReference>
<proteinExistence type="predicted"/>
<dbReference type="InterPro" id="IPR023187">
    <property type="entry name" value="Tscrpt_reg_MarR-type_CS"/>
</dbReference>
<dbReference type="SUPFAM" id="SSF46785">
    <property type="entry name" value="Winged helix' DNA-binding domain"/>
    <property type="match status" value="1"/>
</dbReference>
<dbReference type="InterPro" id="IPR000182">
    <property type="entry name" value="GNAT_dom"/>
</dbReference>
<dbReference type="PANTHER" id="PTHR13947:SF37">
    <property type="entry name" value="LD18367P"/>
    <property type="match status" value="1"/>
</dbReference>
<dbReference type="STRING" id="408074.SAMN05660909_01193"/>
<evidence type="ECO:0000259" key="6">
    <source>
        <dbReference type="PROSITE" id="PS51186"/>
    </source>
</evidence>
<evidence type="ECO:0000256" key="4">
    <source>
        <dbReference type="ARBA" id="ARBA00023163"/>
    </source>
</evidence>
<dbReference type="InterPro" id="IPR000835">
    <property type="entry name" value="HTH_MarR-typ"/>
</dbReference>
<keyword evidence="1 7" id="KW-0808">Transferase</keyword>
<gene>
    <name evidence="7" type="ORF">SAMN05660909_01193</name>
</gene>
<evidence type="ECO:0000256" key="3">
    <source>
        <dbReference type="ARBA" id="ARBA00023125"/>
    </source>
</evidence>
<evidence type="ECO:0000259" key="5">
    <source>
        <dbReference type="PROSITE" id="PS50995"/>
    </source>
</evidence>
<dbReference type="CDD" id="cd00090">
    <property type="entry name" value="HTH_ARSR"/>
    <property type="match status" value="1"/>
</dbReference>
<evidence type="ECO:0000256" key="1">
    <source>
        <dbReference type="ARBA" id="ARBA00022679"/>
    </source>
</evidence>
<dbReference type="GO" id="GO:0008080">
    <property type="term" value="F:N-acetyltransferase activity"/>
    <property type="evidence" value="ECO:0007669"/>
    <property type="project" value="InterPro"/>
</dbReference>
<dbReference type="GO" id="GO:0003677">
    <property type="term" value="F:DNA binding"/>
    <property type="evidence" value="ECO:0007669"/>
    <property type="project" value="UniProtKB-KW"/>
</dbReference>
<dbReference type="PROSITE" id="PS01117">
    <property type="entry name" value="HTH_MARR_1"/>
    <property type="match status" value="1"/>
</dbReference>
<dbReference type="OrthoDB" id="1431064at2"/>
<dbReference type="AlphaFoldDB" id="A0A1H3ZEY6"/>
<dbReference type="Gene3D" id="3.40.630.30">
    <property type="match status" value="1"/>
</dbReference>
<feature type="domain" description="N-acetyltransferase" evidence="6">
    <location>
        <begin position="165"/>
        <end position="317"/>
    </location>
</feature>
<sequence>MEFFNKTGKMAIGSRLRLLTEKLTEDAASVYQAYGHNFQPKWFPVYFALLEGGASTITQLAKEIGHSHPSVSKIIAEMVKAGLVKESKDPTDKRRTTVELSAKGWELEGVMREQFEDVSNAIKELTAQANNDLWQAISEWEYLLEQQPLSERVKVQRKKRESGYVRIVPFTPAYRKAFRDLNEAWITRYFKMEESDYKSLDHPDTYILDKGGYIAVALYKEEVVGVCALIKMQDPDYDYELAKLAVSPAAQGKNIGFLLCEAIIEKAKELGAKKIYLESNTILKPAIQLYHKLGFKKVTGRPTPYERADIQMELVISA</sequence>
<dbReference type="PROSITE" id="PS50995">
    <property type="entry name" value="HTH_MARR_2"/>
    <property type="match status" value="1"/>
</dbReference>
<dbReference type="SUPFAM" id="SSF55729">
    <property type="entry name" value="Acyl-CoA N-acyltransferases (Nat)"/>
    <property type="match status" value="1"/>
</dbReference>
<dbReference type="RefSeq" id="WP_089759659.1">
    <property type="nucleotide sequence ID" value="NZ_BKAT01000005.1"/>
</dbReference>
<evidence type="ECO:0000313" key="7">
    <source>
        <dbReference type="EMBL" id="SEA22353.1"/>
    </source>
</evidence>
<keyword evidence="8" id="KW-1185">Reference proteome</keyword>
<dbReference type="GO" id="GO:0003700">
    <property type="term" value="F:DNA-binding transcription factor activity"/>
    <property type="evidence" value="ECO:0007669"/>
    <property type="project" value="InterPro"/>
</dbReference>
<dbReference type="PROSITE" id="PS51186">
    <property type="entry name" value="GNAT"/>
    <property type="match status" value="1"/>
</dbReference>
<dbReference type="InterPro" id="IPR050769">
    <property type="entry name" value="NAT_camello-type"/>
</dbReference>
<dbReference type="SMART" id="SM00347">
    <property type="entry name" value="HTH_MARR"/>
    <property type="match status" value="1"/>
</dbReference>
<dbReference type="PANTHER" id="PTHR13947">
    <property type="entry name" value="GNAT FAMILY N-ACETYLTRANSFERASE"/>
    <property type="match status" value="1"/>
</dbReference>
<name>A0A1H3ZEY6_9BACT</name>
<dbReference type="Proteomes" id="UP000199656">
    <property type="component" value="Unassembled WGS sequence"/>
</dbReference>
<dbReference type="Pfam" id="PF00583">
    <property type="entry name" value="Acetyltransf_1"/>
    <property type="match status" value="1"/>
</dbReference>
<dbReference type="CDD" id="cd04301">
    <property type="entry name" value="NAT_SF"/>
    <property type="match status" value="1"/>
</dbReference>
<dbReference type="InterPro" id="IPR011991">
    <property type="entry name" value="ArsR-like_HTH"/>
</dbReference>
<dbReference type="InterPro" id="IPR016181">
    <property type="entry name" value="Acyl_CoA_acyltransferase"/>
</dbReference>
<keyword evidence="4" id="KW-0804">Transcription</keyword>
<feature type="domain" description="HTH marR-type" evidence="5">
    <location>
        <begin position="9"/>
        <end position="149"/>
    </location>
</feature>
<dbReference type="InterPro" id="IPR036390">
    <property type="entry name" value="WH_DNA-bd_sf"/>
</dbReference>
<dbReference type="InterPro" id="IPR036388">
    <property type="entry name" value="WH-like_DNA-bd_sf"/>
</dbReference>